<feature type="compositionally biased region" description="Low complexity" evidence="3">
    <location>
        <begin position="518"/>
        <end position="528"/>
    </location>
</feature>
<evidence type="ECO:0000256" key="1">
    <source>
        <dbReference type="ARBA" id="ARBA00022441"/>
    </source>
</evidence>
<keyword evidence="2" id="KW-0677">Repeat</keyword>
<name>A0ABD0U4N3_DENTH</name>
<dbReference type="Gene3D" id="2.120.10.80">
    <property type="entry name" value="Kelch-type beta propeller"/>
    <property type="match status" value="2"/>
</dbReference>
<feature type="region of interest" description="Disordered" evidence="3">
    <location>
        <begin position="549"/>
        <end position="579"/>
    </location>
</feature>
<gene>
    <name evidence="4" type="ORF">M5K25_025733</name>
</gene>
<dbReference type="SMART" id="SM00612">
    <property type="entry name" value="Kelch"/>
    <property type="match status" value="4"/>
</dbReference>
<sequence>MRWESVQVVARARETPEGKKSAGRTGGIWGPGKRWGHSCNSVKGGRYVYVFGGYGGDTCQTNDVHVFDTAKQTWSKPMMKGDPPSPRDSHSCTTVGKRLFVFGGTDGTNPLNDLHILDTSTNTWMSPILHHRGPDAREGHSAALVDQRLFIFGGCGKSGNSHEEVYYNDLYILDTETLVWECAITSGIPPVPRDSHTCSSWKNKLIVLGGEDASDCYLSDVHMLDADTLTWRQITTSGQMLAPRAGHTTVALGSNLFVFGGFTDARNLYDDLHVLDVETGKWNRVTNINRGPSARFSGAGDCLDEQRGILVFLGGCNKSLEALDDMYYLYTDMTVNNWPSQPKQDLLHGKELKINYTDSKVEKSSGTALTSETSGVSQPVHLHEHGQAGTKTSGSCSDEEIVFEAKVTGAHQHGYAIETTINGKLLRGMLFSYTSHSGEDSLACMNKRMRVEADSKLNSSLQICSTATDIPQEIKPDPKNIEVALRKEAPVQQFHKNSDSKLADPTTEDGTKPENMGKSEAASVKSEASGASCKLNVEKLCQTSAENEAVTSVNGQSNMAGIVDGSVSGQSNMAAEKNI</sequence>
<comment type="caution">
    <text evidence="4">The sequence shown here is derived from an EMBL/GenBank/DDBJ whole genome shotgun (WGS) entry which is preliminary data.</text>
</comment>
<dbReference type="AlphaFoldDB" id="A0ABD0U4N3"/>
<keyword evidence="5" id="KW-1185">Reference proteome</keyword>
<protein>
    <submittedName>
        <fullName evidence="4">Uncharacterized protein</fullName>
    </submittedName>
</protein>
<dbReference type="PANTHER" id="PTHR46093:SF9">
    <property type="entry name" value="DCD DOMAIN-CONTAINING PROTEIN"/>
    <property type="match status" value="1"/>
</dbReference>
<evidence type="ECO:0000313" key="4">
    <source>
        <dbReference type="EMBL" id="KAL0907185.1"/>
    </source>
</evidence>
<feature type="compositionally biased region" description="Basic and acidic residues" evidence="3">
    <location>
        <begin position="11"/>
        <end position="20"/>
    </location>
</feature>
<dbReference type="InterPro" id="IPR011043">
    <property type="entry name" value="Gal_Oxase/kelch_b-propeller"/>
</dbReference>
<reference evidence="4 5" key="1">
    <citation type="journal article" date="2024" name="Plant Biotechnol. J.">
        <title>Dendrobium thyrsiflorum genome and its molecular insights into genes involved in important horticultural traits.</title>
        <authorList>
            <person name="Chen B."/>
            <person name="Wang J.Y."/>
            <person name="Zheng P.J."/>
            <person name="Li K.L."/>
            <person name="Liang Y.M."/>
            <person name="Chen X.F."/>
            <person name="Zhang C."/>
            <person name="Zhao X."/>
            <person name="He X."/>
            <person name="Zhang G.Q."/>
            <person name="Liu Z.J."/>
            <person name="Xu Q."/>
        </authorList>
    </citation>
    <scope>NUCLEOTIDE SEQUENCE [LARGE SCALE GENOMIC DNA]</scope>
    <source>
        <strain evidence="4">GZMU011</strain>
    </source>
</reference>
<proteinExistence type="predicted"/>
<dbReference type="SUPFAM" id="SSF50965">
    <property type="entry name" value="Galactose oxidase, central domain"/>
    <property type="match status" value="2"/>
</dbReference>
<feature type="region of interest" description="Disordered" evidence="3">
    <location>
        <begin position="1"/>
        <end position="34"/>
    </location>
</feature>
<feature type="compositionally biased region" description="Polar residues" evidence="3">
    <location>
        <begin position="549"/>
        <end position="559"/>
    </location>
</feature>
<keyword evidence="1" id="KW-0880">Kelch repeat</keyword>
<dbReference type="InterPro" id="IPR015915">
    <property type="entry name" value="Kelch-typ_b-propeller"/>
</dbReference>
<accession>A0ABD0U4N3</accession>
<evidence type="ECO:0000313" key="5">
    <source>
        <dbReference type="Proteomes" id="UP001552299"/>
    </source>
</evidence>
<dbReference type="Pfam" id="PF24681">
    <property type="entry name" value="Kelch_KLHDC2_KLHL20_DRC7"/>
    <property type="match status" value="1"/>
</dbReference>
<evidence type="ECO:0000256" key="3">
    <source>
        <dbReference type="SAM" id="MobiDB-lite"/>
    </source>
</evidence>
<evidence type="ECO:0000256" key="2">
    <source>
        <dbReference type="ARBA" id="ARBA00022737"/>
    </source>
</evidence>
<dbReference type="PANTHER" id="PTHR46093">
    <property type="entry name" value="ACYL-COA-BINDING DOMAIN-CONTAINING PROTEIN 5"/>
    <property type="match status" value="1"/>
</dbReference>
<organism evidence="4 5">
    <name type="scientific">Dendrobium thyrsiflorum</name>
    <name type="common">Pinecone-like raceme dendrobium</name>
    <name type="synonym">Orchid</name>
    <dbReference type="NCBI Taxonomy" id="117978"/>
    <lineage>
        <taxon>Eukaryota</taxon>
        <taxon>Viridiplantae</taxon>
        <taxon>Streptophyta</taxon>
        <taxon>Embryophyta</taxon>
        <taxon>Tracheophyta</taxon>
        <taxon>Spermatophyta</taxon>
        <taxon>Magnoliopsida</taxon>
        <taxon>Liliopsida</taxon>
        <taxon>Asparagales</taxon>
        <taxon>Orchidaceae</taxon>
        <taxon>Epidendroideae</taxon>
        <taxon>Malaxideae</taxon>
        <taxon>Dendrobiinae</taxon>
        <taxon>Dendrobium</taxon>
    </lineage>
</organism>
<dbReference type="InterPro" id="IPR006652">
    <property type="entry name" value="Kelch_1"/>
</dbReference>
<dbReference type="Proteomes" id="UP001552299">
    <property type="component" value="Unassembled WGS sequence"/>
</dbReference>
<dbReference type="EMBL" id="JANQDX010000018">
    <property type="protein sequence ID" value="KAL0907185.1"/>
    <property type="molecule type" value="Genomic_DNA"/>
</dbReference>
<feature type="region of interest" description="Disordered" evidence="3">
    <location>
        <begin position="493"/>
        <end position="528"/>
    </location>
</feature>